<gene>
    <name evidence="3" type="ORF">N868_03255</name>
</gene>
<organism evidence="3 4">
    <name type="scientific">Cellulomonas carbonis T26</name>
    <dbReference type="NCBI Taxonomy" id="947969"/>
    <lineage>
        <taxon>Bacteria</taxon>
        <taxon>Bacillati</taxon>
        <taxon>Actinomycetota</taxon>
        <taxon>Actinomycetes</taxon>
        <taxon>Micrococcales</taxon>
        <taxon>Cellulomonadaceae</taxon>
        <taxon>Cellulomonas</taxon>
    </lineage>
</organism>
<sequence length="133" mass="13943">MRRLAASDRGASSVELVMYTPVLMLVTFLTVQFGLTWHGNHVAGAVAREAARVARAGEGTPAALADAERRGIEFAAAVGGNALTDVTVDATPLPATQEVRVTVTGRSAEIVRGFAPRVSVSIEGPVETFRPDL</sequence>
<keyword evidence="1" id="KW-1133">Transmembrane helix</keyword>
<comment type="caution">
    <text evidence="3">The sequence shown here is derived from an EMBL/GenBank/DDBJ whole genome shotgun (WGS) entry which is preliminary data.</text>
</comment>
<dbReference type="InterPro" id="IPR012495">
    <property type="entry name" value="TadE-like_dom"/>
</dbReference>
<dbReference type="Pfam" id="PF07811">
    <property type="entry name" value="TadE"/>
    <property type="match status" value="1"/>
</dbReference>
<reference evidence="3 4" key="2">
    <citation type="journal article" date="2015" name="Stand. Genomic Sci.">
        <title>Draft genome sequence of Cellulomonas carbonis T26(T) and comparative analysis of six Cellulomonas genomes.</title>
        <authorList>
            <person name="Zhuang W."/>
            <person name="Zhang S."/>
            <person name="Xia X."/>
            <person name="Wang G."/>
        </authorList>
    </citation>
    <scope>NUCLEOTIDE SEQUENCE [LARGE SCALE GENOMIC DNA]</scope>
    <source>
        <strain evidence="3 4">T26</strain>
    </source>
</reference>
<reference evidence="3 4" key="1">
    <citation type="submission" date="2013-08" db="EMBL/GenBank/DDBJ databases">
        <title>Genome sequencing of Cellulomonas carbonis T26.</title>
        <authorList>
            <person name="Chen F."/>
            <person name="Li Y."/>
            <person name="Wang G."/>
        </authorList>
    </citation>
    <scope>NUCLEOTIDE SEQUENCE [LARGE SCALE GENOMIC DNA]</scope>
    <source>
        <strain evidence="3 4">T26</strain>
    </source>
</reference>
<feature type="domain" description="TadE-like" evidence="2">
    <location>
        <begin position="10"/>
        <end position="52"/>
    </location>
</feature>
<keyword evidence="4" id="KW-1185">Reference proteome</keyword>
<dbReference type="AlphaFoldDB" id="A0A0A0BLM3"/>
<evidence type="ECO:0000313" key="4">
    <source>
        <dbReference type="Proteomes" id="UP000029839"/>
    </source>
</evidence>
<dbReference type="Proteomes" id="UP000029839">
    <property type="component" value="Unassembled WGS sequence"/>
</dbReference>
<evidence type="ECO:0000259" key="2">
    <source>
        <dbReference type="Pfam" id="PF07811"/>
    </source>
</evidence>
<protein>
    <submittedName>
        <fullName evidence="3">Peptidase M20</fullName>
    </submittedName>
</protein>
<dbReference type="EMBL" id="AXCY01000192">
    <property type="protein sequence ID" value="KGM08592.1"/>
    <property type="molecule type" value="Genomic_DNA"/>
</dbReference>
<evidence type="ECO:0000313" key="3">
    <source>
        <dbReference type="EMBL" id="KGM08592.1"/>
    </source>
</evidence>
<accession>A0A0A0BLM3</accession>
<name>A0A0A0BLM3_9CELL</name>
<evidence type="ECO:0000256" key="1">
    <source>
        <dbReference type="SAM" id="Phobius"/>
    </source>
</evidence>
<keyword evidence="1" id="KW-0812">Transmembrane</keyword>
<proteinExistence type="predicted"/>
<keyword evidence="1" id="KW-0472">Membrane</keyword>
<feature type="transmembrane region" description="Helical" evidence="1">
    <location>
        <begin position="16"/>
        <end position="35"/>
    </location>
</feature>